<dbReference type="GeneID" id="112691727"/>
<protein>
    <submittedName>
        <fullName evidence="2">Uncharacterized protein LOC112691727</fullName>
    </submittedName>
</protein>
<keyword evidence="1" id="KW-1185">Reference proteome</keyword>
<name>A0A8B8GF83_9HEMI</name>
<sequence>MNEQDKSTEAALHVSWVLNKNQKAFSCSEIVKECNTSKTEILAAKIKKGLFELLYDSLCYCVAFDESFDLVDSEQMSIFVRFFDIKNKVFREELLALLTFEGKTRGEDLFKSFDDFMKKSDFSYDKIGSISLIELTGKEKELLKRIRDNNFGILTHQSVLINHVMIKTRPRLSKSWSWSWSCARLLLFSQNIKKKN</sequence>
<dbReference type="Proteomes" id="UP000694846">
    <property type="component" value="Unplaced"/>
</dbReference>
<evidence type="ECO:0000313" key="1">
    <source>
        <dbReference type="Proteomes" id="UP000694846"/>
    </source>
</evidence>
<dbReference type="RefSeq" id="XP_025421884.1">
    <property type="nucleotide sequence ID" value="XM_025566099.1"/>
</dbReference>
<accession>A0A8B8GF83</accession>
<dbReference type="PANTHER" id="PTHR45913:SF10">
    <property type="entry name" value="DUF4371 DOMAIN-CONTAINING PROTEIN"/>
    <property type="match status" value="1"/>
</dbReference>
<organism evidence="1 2">
    <name type="scientific">Sipha flava</name>
    <name type="common">yellow sugarcane aphid</name>
    <dbReference type="NCBI Taxonomy" id="143950"/>
    <lineage>
        <taxon>Eukaryota</taxon>
        <taxon>Metazoa</taxon>
        <taxon>Ecdysozoa</taxon>
        <taxon>Arthropoda</taxon>
        <taxon>Hexapoda</taxon>
        <taxon>Insecta</taxon>
        <taxon>Pterygota</taxon>
        <taxon>Neoptera</taxon>
        <taxon>Paraneoptera</taxon>
        <taxon>Hemiptera</taxon>
        <taxon>Sternorrhyncha</taxon>
        <taxon>Aphidomorpha</taxon>
        <taxon>Aphidoidea</taxon>
        <taxon>Aphididae</taxon>
        <taxon>Sipha</taxon>
    </lineage>
</organism>
<reference evidence="2" key="1">
    <citation type="submission" date="2025-08" db="UniProtKB">
        <authorList>
            <consortium name="RefSeq"/>
        </authorList>
    </citation>
    <scope>IDENTIFICATION</scope>
    <source>
        <tissue evidence="2">Whole body</tissue>
    </source>
</reference>
<evidence type="ECO:0000313" key="2">
    <source>
        <dbReference type="RefSeq" id="XP_025421884.1"/>
    </source>
</evidence>
<dbReference type="AlphaFoldDB" id="A0A8B8GF83"/>
<proteinExistence type="predicted"/>
<dbReference type="OrthoDB" id="6431883at2759"/>
<dbReference type="PANTHER" id="PTHR45913">
    <property type="entry name" value="EPM2A-INTERACTING PROTEIN 1"/>
    <property type="match status" value="1"/>
</dbReference>
<gene>
    <name evidence="2" type="primary">LOC112691727</name>
</gene>